<reference evidence="2" key="1">
    <citation type="journal article" date="2016" name="Ticks Tick Borne Dis.">
        <title>De novo assembly and annotation of the salivary gland transcriptome of Rhipicephalus appendiculatus male and female ticks during blood feeding.</title>
        <authorList>
            <person name="de Castro M.H."/>
            <person name="de Klerk D."/>
            <person name="Pienaar R."/>
            <person name="Latif A.A."/>
            <person name="Rees D.J."/>
            <person name="Mans B.J."/>
        </authorList>
    </citation>
    <scope>NUCLEOTIDE SEQUENCE</scope>
    <source>
        <tissue evidence="2">Salivary glands</tissue>
    </source>
</reference>
<dbReference type="EMBL" id="GEDV01007588">
    <property type="protein sequence ID" value="JAP80969.1"/>
    <property type="molecule type" value="Transcribed_RNA"/>
</dbReference>
<dbReference type="AlphaFoldDB" id="A0A131YNZ1"/>
<feature type="signal peptide" evidence="1">
    <location>
        <begin position="1"/>
        <end position="18"/>
    </location>
</feature>
<evidence type="ECO:0000256" key="1">
    <source>
        <dbReference type="SAM" id="SignalP"/>
    </source>
</evidence>
<sequence length="185" mass="21301">MQAQVLATIFLMFFGGIRLPARISLPIYANCQSMRQFLSSRERIWTVKTNKHANIHCKADIFWTMGHFAVGFNRTLLQNERRISVRLLGHIDRQHAGRMAVFPIVPIPRPISIETLVYKAPNSACAVVHVSSLVPGIRPHYELRVKSSFLWRGPQEDCERQFSFVAPDGRIIYNRTCLFRLRPTP</sequence>
<organism evidence="2">
    <name type="scientific">Rhipicephalus appendiculatus</name>
    <name type="common">Brown ear tick</name>
    <dbReference type="NCBI Taxonomy" id="34631"/>
    <lineage>
        <taxon>Eukaryota</taxon>
        <taxon>Metazoa</taxon>
        <taxon>Ecdysozoa</taxon>
        <taxon>Arthropoda</taxon>
        <taxon>Chelicerata</taxon>
        <taxon>Arachnida</taxon>
        <taxon>Acari</taxon>
        <taxon>Parasitiformes</taxon>
        <taxon>Ixodida</taxon>
        <taxon>Ixodoidea</taxon>
        <taxon>Ixodidae</taxon>
        <taxon>Rhipicephalinae</taxon>
        <taxon>Rhipicephalus</taxon>
        <taxon>Rhipicephalus</taxon>
    </lineage>
</organism>
<protein>
    <submittedName>
        <fullName evidence="2">Lipocalin</fullName>
    </submittedName>
</protein>
<feature type="chain" id="PRO_5007285663" evidence="1">
    <location>
        <begin position="19"/>
        <end position="185"/>
    </location>
</feature>
<accession>A0A131YNZ1</accession>
<evidence type="ECO:0000313" key="2">
    <source>
        <dbReference type="EMBL" id="JAP80969.1"/>
    </source>
</evidence>
<proteinExistence type="predicted"/>
<name>A0A131YNZ1_RHIAP</name>
<keyword evidence="1" id="KW-0732">Signal</keyword>